<sequence length="426" mass="48902">MVKRIVIEHPDIVLYEKDKKYNVEDDVKKPFRNVVNTGSLEIRKGTFRMLDSKHNPILKTDNISLEVNNIKLDSAIVKQDIPFQYKDYNLRCGRVFYRASRFYSITADSLQATDSSVAVTDFKLVPQYGRKQFTKMLSEEKDLFNVEAKSITLPYVNWGFVNDTLFVHAPKAVLDKVAANIYRNKEPKDDPTRKKLYSEALRNLDFDLKIERLVMRNSYIEYEEQLNFSRPAASVSFSRFNADIKHIYSAVNKKQIPATVIRVNALFMKKSPMSVTWSFNVPDASDAFTIKGRLQGLQGKSLNELSMPLMNIATDSDIKDVRFTINGNRNNATGSFAINYDNMKVAVYKKDGKEKNRFMSAIGNLIVKNDSNEKLKRTDIKVDRLKDKSVFNFLWRCLQEGLKQTLLPKAVTAVLPEGGKKQKKKD</sequence>
<accession>A0A255Z7D1</accession>
<dbReference type="RefSeq" id="WP_094414475.1">
    <property type="nucleotide sequence ID" value="NZ_NOXV01000254.1"/>
</dbReference>
<evidence type="ECO:0008006" key="3">
    <source>
        <dbReference type="Google" id="ProtNLM"/>
    </source>
</evidence>
<dbReference type="AlphaFoldDB" id="A0A255Z7D1"/>
<dbReference type="OrthoDB" id="1412480at2"/>
<evidence type="ECO:0000313" key="1">
    <source>
        <dbReference type="EMBL" id="OYQ37457.1"/>
    </source>
</evidence>
<protein>
    <recommendedName>
        <fullName evidence="3">DUF748 domain-containing protein</fullName>
    </recommendedName>
</protein>
<dbReference type="EMBL" id="NOXV01000254">
    <property type="protein sequence ID" value="OYQ37457.1"/>
    <property type="molecule type" value="Genomic_DNA"/>
</dbReference>
<organism evidence="1 2">
    <name type="scientific">Flavobacterium cyanobacteriorum</name>
    <dbReference type="NCBI Taxonomy" id="2022802"/>
    <lineage>
        <taxon>Bacteria</taxon>
        <taxon>Pseudomonadati</taxon>
        <taxon>Bacteroidota</taxon>
        <taxon>Flavobacteriia</taxon>
        <taxon>Flavobacteriales</taxon>
        <taxon>Flavobacteriaceae</taxon>
        <taxon>Flavobacterium</taxon>
    </lineage>
</organism>
<reference evidence="1 2" key="1">
    <citation type="submission" date="2017-07" db="EMBL/GenBank/DDBJ databases">
        <title>Flavobacterium cyanobacteriorum sp. nov., isolated from cyanobacterial aggregates in a eutrophic lake.</title>
        <authorList>
            <person name="Cai H."/>
        </authorList>
    </citation>
    <scope>NUCLEOTIDE SEQUENCE [LARGE SCALE GENOMIC DNA]</scope>
    <source>
        <strain evidence="1 2">TH021</strain>
    </source>
</reference>
<keyword evidence="2" id="KW-1185">Reference proteome</keyword>
<evidence type="ECO:0000313" key="2">
    <source>
        <dbReference type="Proteomes" id="UP000216605"/>
    </source>
</evidence>
<name>A0A255Z7D1_9FLAO</name>
<proteinExistence type="predicted"/>
<dbReference type="Proteomes" id="UP000216605">
    <property type="component" value="Unassembled WGS sequence"/>
</dbReference>
<comment type="caution">
    <text evidence="1">The sequence shown here is derived from an EMBL/GenBank/DDBJ whole genome shotgun (WGS) entry which is preliminary data.</text>
</comment>
<gene>
    <name evidence="1" type="ORF">CHU92_08240</name>
</gene>